<proteinExistence type="predicted"/>
<gene>
    <name evidence="4" type="ORF">SAMN05192581_104335</name>
</gene>
<evidence type="ECO:0000313" key="4">
    <source>
        <dbReference type="EMBL" id="SDB78563.1"/>
    </source>
</evidence>
<dbReference type="InterPro" id="IPR008929">
    <property type="entry name" value="Chondroitin_lyas"/>
</dbReference>
<dbReference type="PROSITE" id="PS51257">
    <property type="entry name" value="PROKAR_LIPOPROTEIN"/>
    <property type="match status" value="1"/>
</dbReference>
<dbReference type="Proteomes" id="UP000183670">
    <property type="component" value="Unassembled WGS sequence"/>
</dbReference>
<evidence type="ECO:0000256" key="1">
    <source>
        <dbReference type="ARBA" id="ARBA00004196"/>
    </source>
</evidence>
<dbReference type="InterPro" id="IPR012480">
    <property type="entry name" value="Hepar_II_III_C"/>
</dbReference>
<dbReference type="GO" id="GO:0030313">
    <property type="term" value="C:cell envelope"/>
    <property type="evidence" value="ECO:0007669"/>
    <property type="project" value="UniProtKB-SubCell"/>
</dbReference>
<protein>
    <submittedName>
        <fullName evidence="4">Uncharacterized protein</fullName>
    </submittedName>
</protein>
<feature type="domain" description="Heparinase II N-terminal" evidence="3">
    <location>
        <begin position="94"/>
        <end position="293"/>
    </location>
</feature>
<dbReference type="SUPFAM" id="SSF48230">
    <property type="entry name" value="Chondroitin AC/alginate lyase"/>
    <property type="match status" value="1"/>
</dbReference>
<dbReference type="Gene3D" id="2.70.98.70">
    <property type="match status" value="1"/>
</dbReference>
<dbReference type="InterPro" id="IPR032518">
    <property type="entry name" value="HepII_N"/>
</dbReference>
<evidence type="ECO:0000259" key="2">
    <source>
        <dbReference type="Pfam" id="PF07940"/>
    </source>
</evidence>
<organism evidence="4 5">
    <name type="scientific">Bacteroides ovatus</name>
    <dbReference type="NCBI Taxonomy" id="28116"/>
    <lineage>
        <taxon>Bacteria</taxon>
        <taxon>Pseudomonadati</taxon>
        <taxon>Bacteroidota</taxon>
        <taxon>Bacteroidia</taxon>
        <taxon>Bacteroidales</taxon>
        <taxon>Bacteroidaceae</taxon>
        <taxon>Bacteroides</taxon>
    </lineage>
</organism>
<comment type="subcellular location">
    <subcellularLocation>
        <location evidence="1">Cell envelope</location>
    </subcellularLocation>
</comment>
<reference evidence="4 5" key="1">
    <citation type="submission" date="2016-10" db="EMBL/GenBank/DDBJ databases">
        <authorList>
            <person name="de Groot N.N."/>
        </authorList>
    </citation>
    <scope>NUCLEOTIDE SEQUENCE [LARGE SCALE GENOMIC DNA]</scope>
    <source>
        <strain evidence="4 5">NLAE-zl-C500</strain>
    </source>
</reference>
<sequence length="604" mass="68484">MKKILLLLLIFVSGCTGVFAQQFDYGKIAPHPRLLLPEGGEEAIKKAIAEYPPLAAVHQRIMELCDRTLTEPPVERIKEGKRLLAISRIALKRIYYLSYAYRMTGDKKYAHRAEQEMLAVSRFTDWNPTHFLDVGEMVMALAIGYDWLYDSLQPDTRRVVREAIIEKGFDAAKNTRHAWFYTAKNNWNSVCNSGLAYGALALFEEIPEISKGIIEKCMETNPKAMVGYGPDGGYPEGFGYWGYGTSFQVMLIAALESAFGTDNGLSQAPGFKKSARFMQYMTAPSGDCFCFSDSPVEAECNMMMFWFAGKEKDLSLLWIERQYLDRPDMQFAEDRLLPSLMVFCSQLDLNRIGKPKKNFWFNRGDTPVFIYRGGWDSKKDTYLGVKGGSPSTSHAHMDAGSFIFERDGVRWAMDLGMQSYITLESKGVDLWNMSQNGQRWEVFRLSNIAHNTLTINGERHLVESNAPITRTFESKKQKGAEVDLSTVFANSVKKAVRTVILDQKDHLEVIDRLETRDKEATVSWIMVTPAEAKITGKNRIELTKDGQRMLLTADTGTEVEMKIWSNVPPHEYDFRNPGTIRVGFETVIPANRASQLKVRLIPLK</sequence>
<dbReference type="RefSeq" id="WP_004324158.1">
    <property type="nucleotide sequence ID" value="NZ_CAKJYZ010000002.1"/>
</dbReference>
<dbReference type="Gene3D" id="1.50.10.100">
    <property type="entry name" value="Chondroitin AC/alginate lyase"/>
    <property type="match status" value="1"/>
</dbReference>
<dbReference type="EMBL" id="FMYE01000043">
    <property type="protein sequence ID" value="SDB78563.1"/>
    <property type="molecule type" value="Genomic_DNA"/>
</dbReference>
<dbReference type="GO" id="GO:0016829">
    <property type="term" value="F:lyase activity"/>
    <property type="evidence" value="ECO:0007669"/>
    <property type="project" value="InterPro"/>
</dbReference>
<accession>A0A1G6G9Q2</accession>
<dbReference type="PANTHER" id="PTHR38045:SF1">
    <property type="entry name" value="HEPARINASE II_III-LIKE PROTEIN"/>
    <property type="match status" value="1"/>
</dbReference>
<evidence type="ECO:0000259" key="3">
    <source>
        <dbReference type="Pfam" id="PF16332"/>
    </source>
</evidence>
<dbReference type="PANTHER" id="PTHR38045">
    <property type="entry name" value="CHROMOSOME 1, WHOLE GENOME SHOTGUN SEQUENCE"/>
    <property type="match status" value="1"/>
</dbReference>
<dbReference type="Pfam" id="PF16332">
    <property type="entry name" value="DUF4962"/>
    <property type="match status" value="1"/>
</dbReference>
<feature type="domain" description="Heparinase II/III-like C-terminal" evidence="2">
    <location>
        <begin position="379"/>
        <end position="567"/>
    </location>
</feature>
<evidence type="ECO:0000313" key="5">
    <source>
        <dbReference type="Proteomes" id="UP000183670"/>
    </source>
</evidence>
<name>A0A1G6G9Q2_BACOV</name>
<dbReference type="AlphaFoldDB" id="A0A1G6G9Q2"/>
<dbReference type="Pfam" id="PF07940">
    <property type="entry name" value="Hepar_II_III_C"/>
    <property type="match status" value="1"/>
</dbReference>